<evidence type="ECO:0000313" key="7">
    <source>
        <dbReference type="EMBL" id="PIY68742.1"/>
    </source>
</evidence>
<comment type="subunit">
    <text evidence="6">Part of the 30S ribosomal subunit.</text>
</comment>
<evidence type="ECO:0000256" key="4">
    <source>
        <dbReference type="ARBA" id="ARBA00022980"/>
    </source>
</evidence>
<dbReference type="CDD" id="cd00364">
    <property type="entry name" value="Ribosomal_uS17"/>
    <property type="match status" value="1"/>
</dbReference>
<organism evidence="7 8">
    <name type="scientific">Candidatus Roizmanbacteria bacterium CG_4_10_14_0_8_um_filter_39_9</name>
    <dbReference type="NCBI Taxonomy" id="1974829"/>
    <lineage>
        <taxon>Bacteria</taxon>
        <taxon>Candidatus Roizmaniibacteriota</taxon>
    </lineage>
</organism>
<evidence type="ECO:0000256" key="1">
    <source>
        <dbReference type="ARBA" id="ARBA00010254"/>
    </source>
</evidence>
<dbReference type="GO" id="GO:0006412">
    <property type="term" value="P:translation"/>
    <property type="evidence" value="ECO:0007669"/>
    <property type="project" value="UniProtKB-UniRule"/>
</dbReference>
<proteinExistence type="inferred from homology"/>
<dbReference type="PRINTS" id="PR00973">
    <property type="entry name" value="RIBOSOMALS17"/>
</dbReference>
<dbReference type="InterPro" id="IPR019984">
    <property type="entry name" value="Ribosomal_uS17_bact/chlr"/>
</dbReference>
<sequence length="80" mass="9265">MAKELTGKVLSTKMKNTIVVAVEKKYRHPKYHKVLMRHKRYKAHNEGISVKVNDMVKISESRPISKQTNFIVIEKLTSKA</sequence>
<keyword evidence="3 6" id="KW-0694">RNA-binding</keyword>
<evidence type="ECO:0000256" key="5">
    <source>
        <dbReference type="ARBA" id="ARBA00023274"/>
    </source>
</evidence>
<evidence type="ECO:0000256" key="2">
    <source>
        <dbReference type="ARBA" id="ARBA00022730"/>
    </source>
</evidence>
<accession>A0A2M7QD89</accession>
<comment type="caution">
    <text evidence="7">The sequence shown here is derived from an EMBL/GenBank/DDBJ whole genome shotgun (WGS) entry which is preliminary data.</text>
</comment>
<keyword evidence="5 6" id="KW-0687">Ribonucleoprotein</keyword>
<dbReference type="EMBL" id="PFLF01000092">
    <property type="protein sequence ID" value="PIY68742.1"/>
    <property type="molecule type" value="Genomic_DNA"/>
</dbReference>
<dbReference type="SUPFAM" id="SSF50249">
    <property type="entry name" value="Nucleic acid-binding proteins"/>
    <property type="match status" value="1"/>
</dbReference>
<dbReference type="Proteomes" id="UP000230108">
    <property type="component" value="Unassembled WGS sequence"/>
</dbReference>
<dbReference type="InterPro" id="IPR000266">
    <property type="entry name" value="Ribosomal_uS17"/>
</dbReference>
<dbReference type="AlphaFoldDB" id="A0A2M7QD89"/>
<evidence type="ECO:0000256" key="3">
    <source>
        <dbReference type="ARBA" id="ARBA00022884"/>
    </source>
</evidence>
<keyword evidence="4 6" id="KW-0689">Ribosomal protein</keyword>
<name>A0A2M7QD89_9BACT</name>
<dbReference type="GO" id="GO:0003735">
    <property type="term" value="F:structural constituent of ribosome"/>
    <property type="evidence" value="ECO:0007669"/>
    <property type="project" value="InterPro"/>
</dbReference>
<dbReference type="HAMAP" id="MF_01345_B">
    <property type="entry name" value="Ribosomal_uS17_B"/>
    <property type="match status" value="1"/>
</dbReference>
<dbReference type="GO" id="GO:0022627">
    <property type="term" value="C:cytosolic small ribosomal subunit"/>
    <property type="evidence" value="ECO:0007669"/>
    <property type="project" value="TreeGrafter"/>
</dbReference>
<comment type="function">
    <text evidence="6">One of the primary rRNA binding proteins, it binds specifically to the 5'-end of 16S ribosomal RNA.</text>
</comment>
<gene>
    <name evidence="6" type="primary">rpsQ</name>
    <name evidence="7" type="ORF">COY90_04305</name>
</gene>
<dbReference type="GO" id="GO:0019843">
    <property type="term" value="F:rRNA binding"/>
    <property type="evidence" value="ECO:0007669"/>
    <property type="project" value="UniProtKB-UniRule"/>
</dbReference>
<evidence type="ECO:0000313" key="8">
    <source>
        <dbReference type="Proteomes" id="UP000230108"/>
    </source>
</evidence>
<keyword evidence="2 6" id="KW-0699">rRNA-binding</keyword>
<dbReference type="Gene3D" id="2.40.50.140">
    <property type="entry name" value="Nucleic acid-binding proteins"/>
    <property type="match status" value="1"/>
</dbReference>
<evidence type="ECO:0000256" key="6">
    <source>
        <dbReference type="HAMAP-Rule" id="MF_01345"/>
    </source>
</evidence>
<protein>
    <recommendedName>
        <fullName evidence="6">Small ribosomal subunit protein uS17</fullName>
    </recommendedName>
</protein>
<reference evidence="8" key="1">
    <citation type="submission" date="2017-09" db="EMBL/GenBank/DDBJ databases">
        <title>Depth-based differentiation of microbial function through sediment-hosted aquifers and enrichment of novel symbionts in the deep terrestrial subsurface.</title>
        <authorList>
            <person name="Probst A.J."/>
            <person name="Ladd B."/>
            <person name="Jarett J.K."/>
            <person name="Geller-Mcgrath D.E."/>
            <person name="Sieber C.M.K."/>
            <person name="Emerson J.B."/>
            <person name="Anantharaman K."/>
            <person name="Thomas B.C."/>
            <person name="Malmstrom R."/>
            <person name="Stieglmeier M."/>
            <person name="Klingl A."/>
            <person name="Woyke T."/>
            <person name="Ryan C.M."/>
            <person name="Banfield J.F."/>
        </authorList>
    </citation>
    <scope>NUCLEOTIDE SEQUENCE [LARGE SCALE GENOMIC DNA]</scope>
</reference>
<dbReference type="InterPro" id="IPR012340">
    <property type="entry name" value="NA-bd_OB-fold"/>
</dbReference>
<dbReference type="Pfam" id="PF00366">
    <property type="entry name" value="Ribosomal_S17"/>
    <property type="match status" value="1"/>
</dbReference>
<dbReference type="PANTHER" id="PTHR10744:SF1">
    <property type="entry name" value="SMALL RIBOSOMAL SUBUNIT PROTEIN US17M"/>
    <property type="match status" value="1"/>
</dbReference>
<dbReference type="PANTHER" id="PTHR10744">
    <property type="entry name" value="40S RIBOSOMAL PROTEIN S11 FAMILY MEMBER"/>
    <property type="match status" value="1"/>
</dbReference>
<comment type="similarity">
    <text evidence="1 6">Belongs to the universal ribosomal protein uS17 family.</text>
</comment>
<dbReference type="NCBIfam" id="NF004123">
    <property type="entry name" value="PRK05610.1"/>
    <property type="match status" value="1"/>
</dbReference>